<keyword evidence="3" id="KW-1185">Reference proteome</keyword>
<sequence>MADPTFHITTPRLYLHYFIPTNPSHLDFLSQSFAAPTSTTAGQTLSSPIHDRETARADIESRIPDQTTTGFGRYLVSLRHSPNDSFINTDVSKPRTLVGIISMKLRKHPRAPKVPDIGFFFVPEQTGKGYATEAATALLGYFEGRGVRDVLGFCDPQNERSKAMFVRLGWEERGVREVFGLRDRMDDGVDVVLCWVKNGMGEVGEYGV</sequence>
<evidence type="ECO:0000313" key="2">
    <source>
        <dbReference type="EMBL" id="KAF1957463.1"/>
    </source>
</evidence>
<organism evidence="2 3">
    <name type="scientific">Byssothecium circinans</name>
    <dbReference type="NCBI Taxonomy" id="147558"/>
    <lineage>
        <taxon>Eukaryota</taxon>
        <taxon>Fungi</taxon>
        <taxon>Dikarya</taxon>
        <taxon>Ascomycota</taxon>
        <taxon>Pezizomycotina</taxon>
        <taxon>Dothideomycetes</taxon>
        <taxon>Pleosporomycetidae</taxon>
        <taxon>Pleosporales</taxon>
        <taxon>Massarineae</taxon>
        <taxon>Massarinaceae</taxon>
        <taxon>Byssothecium</taxon>
    </lineage>
</organism>
<evidence type="ECO:0000259" key="1">
    <source>
        <dbReference type="PROSITE" id="PS51186"/>
    </source>
</evidence>
<gene>
    <name evidence="2" type="ORF">CC80DRAFT_491570</name>
</gene>
<evidence type="ECO:0000313" key="3">
    <source>
        <dbReference type="Proteomes" id="UP000800035"/>
    </source>
</evidence>
<dbReference type="InterPro" id="IPR051531">
    <property type="entry name" value="N-acetyltransferase"/>
</dbReference>
<dbReference type="OrthoDB" id="630895at2759"/>
<protein>
    <recommendedName>
        <fullName evidence="1">N-acetyltransferase domain-containing protein</fullName>
    </recommendedName>
</protein>
<feature type="domain" description="N-acetyltransferase" evidence="1">
    <location>
        <begin position="43"/>
        <end position="190"/>
    </location>
</feature>
<dbReference type="SUPFAM" id="SSF55729">
    <property type="entry name" value="Acyl-CoA N-acyltransferases (Nat)"/>
    <property type="match status" value="1"/>
</dbReference>
<dbReference type="AlphaFoldDB" id="A0A6A5TX58"/>
<dbReference type="PANTHER" id="PTHR43792">
    <property type="entry name" value="GNAT FAMILY, PUTATIVE (AFU_ORTHOLOGUE AFUA_3G00765)-RELATED-RELATED"/>
    <property type="match status" value="1"/>
</dbReference>
<dbReference type="InterPro" id="IPR016181">
    <property type="entry name" value="Acyl_CoA_acyltransferase"/>
</dbReference>
<accession>A0A6A5TX58</accession>
<name>A0A6A5TX58_9PLEO</name>
<dbReference type="Proteomes" id="UP000800035">
    <property type="component" value="Unassembled WGS sequence"/>
</dbReference>
<dbReference type="EMBL" id="ML976989">
    <property type="protein sequence ID" value="KAF1957463.1"/>
    <property type="molecule type" value="Genomic_DNA"/>
</dbReference>
<reference evidence="2" key="1">
    <citation type="journal article" date="2020" name="Stud. Mycol.">
        <title>101 Dothideomycetes genomes: a test case for predicting lifestyles and emergence of pathogens.</title>
        <authorList>
            <person name="Haridas S."/>
            <person name="Albert R."/>
            <person name="Binder M."/>
            <person name="Bloem J."/>
            <person name="Labutti K."/>
            <person name="Salamov A."/>
            <person name="Andreopoulos B."/>
            <person name="Baker S."/>
            <person name="Barry K."/>
            <person name="Bills G."/>
            <person name="Bluhm B."/>
            <person name="Cannon C."/>
            <person name="Castanera R."/>
            <person name="Culley D."/>
            <person name="Daum C."/>
            <person name="Ezra D."/>
            <person name="Gonzalez J."/>
            <person name="Henrissat B."/>
            <person name="Kuo A."/>
            <person name="Liang C."/>
            <person name="Lipzen A."/>
            <person name="Lutzoni F."/>
            <person name="Magnuson J."/>
            <person name="Mondo S."/>
            <person name="Nolan M."/>
            <person name="Ohm R."/>
            <person name="Pangilinan J."/>
            <person name="Park H.-J."/>
            <person name="Ramirez L."/>
            <person name="Alfaro M."/>
            <person name="Sun H."/>
            <person name="Tritt A."/>
            <person name="Yoshinaga Y."/>
            <person name="Zwiers L.-H."/>
            <person name="Turgeon B."/>
            <person name="Goodwin S."/>
            <person name="Spatafora J."/>
            <person name="Crous P."/>
            <person name="Grigoriev I."/>
        </authorList>
    </citation>
    <scope>NUCLEOTIDE SEQUENCE</scope>
    <source>
        <strain evidence="2">CBS 675.92</strain>
    </source>
</reference>
<dbReference type="Pfam" id="PF13302">
    <property type="entry name" value="Acetyltransf_3"/>
    <property type="match status" value="1"/>
</dbReference>
<dbReference type="PROSITE" id="PS51186">
    <property type="entry name" value="GNAT"/>
    <property type="match status" value="1"/>
</dbReference>
<dbReference type="PANTHER" id="PTHR43792:SF16">
    <property type="entry name" value="N-ACETYLTRANSFERASE DOMAIN-CONTAINING PROTEIN"/>
    <property type="match status" value="1"/>
</dbReference>
<dbReference type="GO" id="GO:0016747">
    <property type="term" value="F:acyltransferase activity, transferring groups other than amino-acyl groups"/>
    <property type="evidence" value="ECO:0007669"/>
    <property type="project" value="InterPro"/>
</dbReference>
<proteinExistence type="predicted"/>
<dbReference type="InterPro" id="IPR000182">
    <property type="entry name" value="GNAT_dom"/>
</dbReference>
<dbReference type="Gene3D" id="3.40.630.30">
    <property type="match status" value="1"/>
</dbReference>